<keyword evidence="3" id="KW-1185">Reference proteome</keyword>
<dbReference type="HOGENOM" id="CLU_1114561_0_0_4"/>
<dbReference type="EMBL" id="AEQP01000008">
    <property type="protein sequence ID" value="EFV94951.1"/>
    <property type="molecule type" value="Genomic_DNA"/>
</dbReference>
<dbReference type="eggNOG" id="ENOG5031194">
    <property type="taxonomic scope" value="Bacteria"/>
</dbReference>
<keyword evidence="1" id="KW-0732">Signal</keyword>
<dbReference type="STRING" id="887898.HMPREF0551_1368"/>
<dbReference type="AlphaFoldDB" id="E7RXF5"/>
<feature type="signal peptide" evidence="1">
    <location>
        <begin position="1"/>
        <end position="33"/>
    </location>
</feature>
<dbReference type="PROSITE" id="PS51257">
    <property type="entry name" value="PROKAR_LIPOPROTEIN"/>
    <property type="match status" value="1"/>
</dbReference>
<dbReference type="Proteomes" id="UP000011021">
    <property type="component" value="Unassembled WGS sequence"/>
</dbReference>
<reference evidence="2 3" key="1">
    <citation type="submission" date="2010-12" db="EMBL/GenBank/DDBJ databases">
        <authorList>
            <person name="Muzny D."/>
            <person name="Qin X."/>
            <person name="Deng J."/>
            <person name="Jiang H."/>
            <person name="Liu Y."/>
            <person name="Qu J."/>
            <person name="Song X.-Z."/>
            <person name="Zhang L."/>
            <person name="Thornton R."/>
            <person name="Coyle M."/>
            <person name="Francisco L."/>
            <person name="Jackson L."/>
            <person name="Javaid M."/>
            <person name="Korchina V."/>
            <person name="Kovar C."/>
            <person name="Mata R."/>
            <person name="Mathew T."/>
            <person name="Ngo R."/>
            <person name="Nguyen L."/>
            <person name="Nguyen N."/>
            <person name="Okwuonu G."/>
            <person name="Ongeri F."/>
            <person name="Pham C."/>
            <person name="Simmons D."/>
            <person name="Wilczek-Boney K."/>
            <person name="Hale W."/>
            <person name="Jakkamsetti A."/>
            <person name="Pham P."/>
            <person name="Ruth R."/>
            <person name="San Lucas F."/>
            <person name="Warren J."/>
            <person name="Zhang J."/>
            <person name="Zhao Z."/>
            <person name="Zhou C."/>
            <person name="Zhu D."/>
            <person name="Lee S."/>
            <person name="Bess C."/>
            <person name="Blankenburg K."/>
            <person name="Forbes L."/>
            <person name="Fu Q."/>
            <person name="Gubbala S."/>
            <person name="Hirani K."/>
            <person name="Jayaseelan J.C."/>
            <person name="Lara F."/>
            <person name="Munidasa M."/>
            <person name="Palculict T."/>
            <person name="Patil S."/>
            <person name="Pu L.-L."/>
            <person name="Saada N."/>
            <person name="Tang L."/>
            <person name="Weissenberger G."/>
            <person name="Zhu Y."/>
            <person name="Hemphill L."/>
            <person name="Shang Y."/>
            <person name="Youmans B."/>
            <person name="Ayvaz T."/>
            <person name="Ross M."/>
            <person name="Santibanez J."/>
            <person name="Aqrawi P."/>
            <person name="Gross S."/>
            <person name="Joshi V."/>
            <person name="Fowler G."/>
            <person name="Nazareth L."/>
            <person name="Reid J."/>
            <person name="Worley K."/>
            <person name="Petrosino J."/>
            <person name="Highlander S."/>
            <person name="Gibbs R."/>
        </authorList>
    </citation>
    <scope>NUCLEOTIDE SEQUENCE [LARGE SCALE GENOMIC DNA]</scope>
    <source>
        <strain evidence="2 3">ATCC 51599</strain>
    </source>
</reference>
<name>E7RXF5_9BURK</name>
<gene>
    <name evidence="2" type="ORF">HMPREF0551_1368</name>
</gene>
<evidence type="ECO:0000256" key="1">
    <source>
        <dbReference type="SAM" id="SignalP"/>
    </source>
</evidence>
<feature type="chain" id="PRO_5003224619" evidence="1">
    <location>
        <begin position="34"/>
        <end position="252"/>
    </location>
</feature>
<evidence type="ECO:0000313" key="2">
    <source>
        <dbReference type="EMBL" id="EFV94951.1"/>
    </source>
</evidence>
<sequence length="252" mass="26439">MYSGFTRKMTAARVAVALAAVGGCGLAAAPAMAASDYANTLQALQQQEFRELSKELGGAVAFKGVVPAEGLGVLGFDISASATGFKLKDRSLWSRASNGSKVDQYVAMGGIRAHKGLPNNIDLDAFYNKATNNIGVWGAGVRWAFIEGSTVMPAVAIRGSYSALSGVDQLKMNTTGVDLSISKGILMFTPYAGVGKVWVRSTPKDVPGLKRESFSLNRAFAGVNINLGINLAAEVDRTGDTTSYSVKAGIRF</sequence>
<organism evidence="2 3">
    <name type="scientific">Lautropia mirabilis ATCC 51599</name>
    <dbReference type="NCBI Taxonomy" id="887898"/>
    <lineage>
        <taxon>Bacteria</taxon>
        <taxon>Pseudomonadati</taxon>
        <taxon>Pseudomonadota</taxon>
        <taxon>Betaproteobacteria</taxon>
        <taxon>Burkholderiales</taxon>
        <taxon>Burkholderiaceae</taxon>
        <taxon>Lautropia</taxon>
    </lineage>
</organism>
<comment type="caution">
    <text evidence="2">The sequence shown here is derived from an EMBL/GenBank/DDBJ whole genome shotgun (WGS) entry which is preliminary data.</text>
</comment>
<proteinExistence type="predicted"/>
<protein>
    <submittedName>
        <fullName evidence="2">Uncharacterized protein</fullName>
    </submittedName>
</protein>
<accession>E7RXF5</accession>
<dbReference type="RefSeq" id="WP_005673636.1">
    <property type="nucleotide sequence ID" value="NZ_CP146288.1"/>
</dbReference>
<evidence type="ECO:0000313" key="3">
    <source>
        <dbReference type="Proteomes" id="UP000011021"/>
    </source>
</evidence>